<reference evidence="1 2" key="1">
    <citation type="submission" date="2015-01" db="EMBL/GenBank/DDBJ databases">
        <title>The Genome Sequence of Capronia semiimmersa CBS27337.</title>
        <authorList>
            <consortium name="The Broad Institute Genomics Platform"/>
            <person name="Cuomo C."/>
            <person name="de Hoog S."/>
            <person name="Gorbushina A."/>
            <person name="Stielow B."/>
            <person name="Teixiera M."/>
            <person name="Abouelleil A."/>
            <person name="Chapman S.B."/>
            <person name="Priest M."/>
            <person name="Young S.K."/>
            <person name="Wortman J."/>
            <person name="Nusbaum C."/>
            <person name="Birren B."/>
        </authorList>
    </citation>
    <scope>NUCLEOTIDE SEQUENCE [LARGE SCALE GENOMIC DNA]</scope>
    <source>
        <strain evidence="1 2">CBS 27337</strain>
    </source>
</reference>
<evidence type="ECO:0000313" key="2">
    <source>
        <dbReference type="Proteomes" id="UP000054266"/>
    </source>
</evidence>
<protein>
    <submittedName>
        <fullName evidence="1">Uncharacterized protein</fullName>
    </submittedName>
</protein>
<organism evidence="1 2">
    <name type="scientific">Phialophora macrospora</name>
    <dbReference type="NCBI Taxonomy" id="1851006"/>
    <lineage>
        <taxon>Eukaryota</taxon>
        <taxon>Fungi</taxon>
        <taxon>Dikarya</taxon>
        <taxon>Ascomycota</taxon>
        <taxon>Pezizomycotina</taxon>
        <taxon>Eurotiomycetes</taxon>
        <taxon>Chaetothyriomycetidae</taxon>
        <taxon>Chaetothyriales</taxon>
        <taxon>Herpotrichiellaceae</taxon>
        <taxon>Phialophora</taxon>
    </lineage>
</organism>
<name>A0A0D2GJP1_9EURO</name>
<dbReference type="AlphaFoldDB" id="A0A0D2GJP1"/>
<gene>
    <name evidence="1" type="ORF">PV04_00775</name>
</gene>
<dbReference type="HOGENOM" id="CLU_1366086_0_0_1"/>
<dbReference type="EMBL" id="KN846956">
    <property type="protein sequence ID" value="KIW72594.1"/>
    <property type="molecule type" value="Genomic_DNA"/>
</dbReference>
<keyword evidence="2" id="KW-1185">Reference proteome</keyword>
<sequence>MKCATATALQSTSALPTAWSLPNQNFQPFRDVDEPINSFCNNIANRNATLWAGKLDKPGTTLGECNQFSSQNNSMVPITQIGHHLSIGLTYVNGCVSVTEYDLGVPMANYTAAQCEKFFKFIVSSCTLPGAYTEKAGLGDYKHIGGRLWRDCMQWTIVAADPAHSAPETYGINDGANPSQGNLNARDALRRLASTLLGWH</sequence>
<accession>A0A0D2GJP1</accession>
<evidence type="ECO:0000313" key="1">
    <source>
        <dbReference type="EMBL" id="KIW72594.1"/>
    </source>
</evidence>
<dbReference type="Proteomes" id="UP000054266">
    <property type="component" value="Unassembled WGS sequence"/>
</dbReference>
<proteinExistence type="predicted"/>